<dbReference type="EMBL" id="JBHSBI010000049">
    <property type="protein sequence ID" value="MFC4015764.1"/>
    <property type="molecule type" value="Genomic_DNA"/>
</dbReference>
<feature type="domain" description="FtsX extracellular" evidence="3">
    <location>
        <begin position="85"/>
        <end position="184"/>
    </location>
</feature>
<feature type="domain" description="FtsX extracellular" evidence="3">
    <location>
        <begin position="203"/>
        <end position="321"/>
    </location>
</feature>
<evidence type="ECO:0000313" key="5">
    <source>
        <dbReference type="Proteomes" id="UP001595851"/>
    </source>
</evidence>
<protein>
    <submittedName>
        <fullName evidence="4">Permease-like cell division protein FtsX</fullName>
    </submittedName>
</protein>
<evidence type="ECO:0000313" key="4">
    <source>
        <dbReference type="EMBL" id="MFC4015764.1"/>
    </source>
</evidence>
<accession>A0ABV8GU49</accession>
<feature type="transmembrane region" description="Helical" evidence="2">
    <location>
        <begin position="44"/>
        <end position="65"/>
    </location>
</feature>
<keyword evidence="2" id="KW-0812">Transmembrane</keyword>
<dbReference type="Proteomes" id="UP001595851">
    <property type="component" value="Unassembled WGS sequence"/>
</dbReference>
<keyword evidence="5" id="KW-1185">Reference proteome</keyword>
<evidence type="ECO:0000259" key="3">
    <source>
        <dbReference type="Pfam" id="PF18075"/>
    </source>
</evidence>
<gene>
    <name evidence="4" type="ORF">ACFOY2_51740</name>
</gene>
<comment type="caution">
    <text evidence="4">The sequence shown here is derived from an EMBL/GenBank/DDBJ whole genome shotgun (WGS) entry which is preliminary data.</text>
</comment>
<dbReference type="PANTHER" id="PTHR47755">
    <property type="entry name" value="CELL DIVISION PROTEIN FTSX"/>
    <property type="match status" value="1"/>
</dbReference>
<dbReference type="Gene3D" id="3.30.70.3040">
    <property type="match status" value="2"/>
</dbReference>
<keyword evidence="2" id="KW-0472">Membrane</keyword>
<reference evidence="5" key="1">
    <citation type="journal article" date="2019" name="Int. J. Syst. Evol. Microbiol.">
        <title>The Global Catalogue of Microorganisms (GCM) 10K type strain sequencing project: providing services to taxonomists for standard genome sequencing and annotation.</title>
        <authorList>
            <consortium name="The Broad Institute Genomics Platform"/>
            <consortium name="The Broad Institute Genome Sequencing Center for Infectious Disease"/>
            <person name="Wu L."/>
            <person name="Ma J."/>
        </authorList>
    </citation>
    <scope>NUCLEOTIDE SEQUENCE [LARGE SCALE GENOMIC DNA]</scope>
    <source>
        <strain evidence="5">TBRC 1276</strain>
    </source>
</reference>
<organism evidence="4 5">
    <name type="scientific">Nonomuraea purpurea</name>
    <dbReference type="NCBI Taxonomy" id="1849276"/>
    <lineage>
        <taxon>Bacteria</taxon>
        <taxon>Bacillati</taxon>
        <taxon>Actinomycetota</taxon>
        <taxon>Actinomycetes</taxon>
        <taxon>Streptosporangiales</taxon>
        <taxon>Streptosporangiaceae</taxon>
        <taxon>Nonomuraea</taxon>
    </lineage>
</organism>
<dbReference type="InterPro" id="IPR004513">
    <property type="entry name" value="FtsX"/>
</dbReference>
<keyword evidence="2" id="KW-1133">Transmembrane helix</keyword>
<dbReference type="PANTHER" id="PTHR47755:SF1">
    <property type="entry name" value="CELL DIVISION PROTEIN FTSX"/>
    <property type="match status" value="1"/>
</dbReference>
<sequence length="351" mass="38054">MNSPMEAKLREALQEAGATVDTGTLRPLQHTQPERRRVRVDYRLVAAAVVVVLAGAATATGLGGGPGEDSVVAANPERTPDGPTEMTVFLCTSKTKEPKCSGREATADEATEVRDTLKQSQGVKEIFFVDQSTAYDNFRRDFAHNKAVLAAVKIIDMPPQFKVKFQEGADSMKVAKTLLELPGVLSGANETIDLSSVLKQSDLSVFLCSDGSGLPNCGGKLTPGGKNSPSEIIKGGKAVTNEQRDTIRRLLETMPEVEKTVYESQTDAYESFKKAYKSNQVLLNATRVEDMPKSFRVWLKPEVKWQKTVSKLKRQPGVSNVTYNGCLAVQGALASNYGLDLPEKKLCPSGK</sequence>
<feature type="region of interest" description="Disordered" evidence="1">
    <location>
        <begin position="1"/>
        <end position="32"/>
    </location>
</feature>
<dbReference type="InterPro" id="IPR040690">
    <property type="entry name" value="FtsX_ECD"/>
</dbReference>
<name>A0ABV8GU49_9ACTN</name>
<dbReference type="RefSeq" id="WP_379535569.1">
    <property type="nucleotide sequence ID" value="NZ_JBHSBI010000049.1"/>
</dbReference>
<evidence type="ECO:0000256" key="2">
    <source>
        <dbReference type="SAM" id="Phobius"/>
    </source>
</evidence>
<evidence type="ECO:0000256" key="1">
    <source>
        <dbReference type="SAM" id="MobiDB-lite"/>
    </source>
</evidence>
<dbReference type="Pfam" id="PF18075">
    <property type="entry name" value="FtsX_ECD"/>
    <property type="match status" value="2"/>
</dbReference>
<feature type="region of interest" description="Disordered" evidence="1">
    <location>
        <begin position="63"/>
        <end position="83"/>
    </location>
</feature>
<proteinExistence type="predicted"/>